<evidence type="ECO:0000313" key="3">
    <source>
        <dbReference type="Proteomes" id="UP000034024"/>
    </source>
</evidence>
<dbReference type="EMBL" id="JAVDQK010000002">
    <property type="protein sequence ID" value="MDR6217537.1"/>
    <property type="molecule type" value="Genomic_DNA"/>
</dbReference>
<reference evidence="1 3" key="1">
    <citation type="submission" date="2015-01" db="EMBL/GenBank/DDBJ databases">
        <title>Deinococcus soli/N5/whole genome sequencing.</title>
        <authorList>
            <person name="Kim M.K."/>
            <person name="Srinivasan S."/>
            <person name="Lee J.-J."/>
        </authorList>
    </citation>
    <scope>NUCLEOTIDE SEQUENCE [LARGE SCALE GENOMIC DNA]</scope>
    <source>
        <strain evidence="1 3">N5</strain>
    </source>
</reference>
<dbReference type="Proteomes" id="UP000034024">
    <property type="component" value="Chromosome"/>
</dbReference>
<sequence length="176" mass="18408">MPDQFRTAIADVLPSAEAVHERLAVLSNRDRLNVAEFFSGALPDVDVLIATPGAEALSHDLGALRGIPSVKVTSLAGHWTLVGSALHHPGDIRAARGPVRAAVISLELLAGQAEVAATVLATRRDWDVVAVAAAIERTDAAGHVHLSLLGVPVLTPVMLAGTPRGLVFERRIPHSA</sequence>
<dbReference type="RefSeq" id="WP_046842291.1">
    <property type="nucleotide sequence ID" value="NZ_CP011389.1"/>
</dbReference>
<reference evidence="2" key="2">
    <citation type="submission" date="2023-07" db="EMBL/GenBank/DDBJ databases">
        <title>Sorghum-associated microbial communities from plants grown in Nebraska, USA.</title>
        <authorList>
            <person name="Schachtman D."/>
        </authorList>
    </citation>
    <scope>NUCLEOTIDE SEQUENCE</scope>
    <source>
        <strain evidence="2">BE330</strain>
    </source>
</reference>
<dbReference type="KEGG" id="dch:SY84_00125"/>
<accession>A0A0F7JLW6</accession>
<organism evidence="1 3">
    <name type="scientific">Deinococcus soli</name>
    <name type="common">ex Cha et al. 2016</name>
    <dbReference type="NCBI Taxonomy" id="1309411"/>
    <lineage>
        <taxon>Bacteria</taxon>
        <taxon>Thermotogati</taxon>
        <taxon>Deinococcota</taxon>
        <taxon>Deinococci</taxon>
        <taxon>Deinococcales</taxon>
        <taxon>Deinococcaceae</taxon>
        <taxon>Deinococcus</taxon>
    </lineage>
</organism>
<dbReference type="PATRIC" id="fig|1309411.5.peg.25"/>
<dbReference type="EMBL" id="CP011389">
    <property type="protein sequence ID" value="AKH15715.1"/>
    <property type="molecule type" value="Genomic_DNA"/>
</dbReference>
<name>A0A0F7JLW6_9DEIO</name>
<evidence type="ECO:0008006" key="4">
    <source>
        <dbReference type="Google" id="ProtNLM"/>
    </source>
</evidence>
<protein>
    <recommendedName>
        <fullName evidence="4">Orotate phosphoribosyltransferase</fullName>
    </recommendedName>
</protein>
<keyword evidence="3" id="KW-1185">Reference proteome</keyword>
<dbReference type="OrthoDB" id="68589at2"/>
<gene>
    <name evidence="2" type="ORF">J2Y00_001094</name>
    <name evidence="1" type="ORF">SY84_00125</name>
</gene>
<evidence type="ECO:0000313" key="1">
    <source>
        <dbReference type="EMBL" id="AKH15715.1"/>
    </source>
</evidence>
<evidence type="ECO:0000313" key="2">
    <source>
        <dbReference type="EMBL" id="MDR6217537.1"/>
    </source>
</evidence>
<proteinExistence type="predicted"/>
<dbReference type="AlphaFoldDB" id="A0A0F7JLW6"/>
<dbReference type="Proteomes" id="UP001185331">
    <property type="component" value="Unassembled WGS sequence"/>
</dbReference>